<dbReference type="EMBL" id="MBTG01000062">
    <property type="protein sequence ID" value="OPH47374.1"/>
    <property type="molecule type" value="Genomic_DNA"/>
</dbReference>
<accession>A0A1V4H8C7</accession>
<organism evidence="1 2">
    <name type="scientific">Paenibacillus ferrarius</name>
    <dbReference type="NCBI Taxonomy" id="1469647"/>
    <lineage>
        <taxon>Bacteria</taxon>
        <taxon>Bacillati</taxon>
        <taxon>Bacillota</taxon>
        <taxon>Bacilli</taxon>
        <taxon>Bacillales</taxon>
        <taxon>Paenibacillaceae</taxon>
        <taxon>Paenibacillus</taxon>
    </lineage>
</organism>
<comment type="caution">
    <text evidence="1">The sequence shown here is derived from an EMBL/GenBank/DDBJ whole genome shotgun (WGS) entry which is preliminary data.</text>
</comment>
<dbReference type="OrthoDB" id="10007644at2"/>
<dbReference type="Proteomes" id="UP000190626">
    <property type="component" value="Unassembled WGS sequence"/>
</dbReference>
<keyword evidence="2" id="KW-1185">Reference proteome</keyword>
<evidence type="ECO:0000313" key="1">
    <source>
        <dbReference type="EMBL" id="OPH47374.1"/>
    </source>
</evidence>
<protein>
    <recommendedName>
        <fullName evidence="3">GIY-YIG domain-containing protein</fullName>
    </recommendedName>
</protein>
<sequence length="202" mass="22315">MEDSICADGETSSKTPGRMYDEYLTGNAYEKVNGLNGLKDQVSLGNQEDALKAAKQIEEIRSNPCSYAACTKGDSASFVYDENGEFVGVKTTFKSGETEGIVYKSTNINTGKEYVGQAKSIERYILRQKEHARNNGQQYEFEELGRASARKNLDILEQTMINLHGGLGKEGGALENAMNKIRESKWELLGIPRVSGRVPNDE</sequence>
<reference evidence="2" key="1">
    <citation type="submission" date="2016-07" db="EMBL/GenBank/DDBJ databases">
        <authorList>
            <person name="Florea S."/>
            <person name="Webb J.S."/>
            <person name="Jaromczyk J."/>
            <person name="Schardl C.L."/>
        </authorList>
    </citation>
    <scope>NUCLEOTIDE SEQUENCE [LARGE SCALE GENOMIC DNA]</scope>
    <source>
        <strain evidence="2">CY1</strain>
    </source>
</reference>
<gene>
    <name evidence="1" type="ORF">BC351_40175</name>
</gene>
<name>A0A1V4H8C7_9BACL</name>
<dbReference type="AlphaFoldDB" id="A0A1V4H8C7"/>
<evidence type="ECO:0000313" key="2">
    <source>
        <dbReference type="Proteomes" id="UP000190626"/>
    </source>
</evidence>
<evidence type="ECO:0008006" key="3">
    <source>
        <dbReference type="Google" id="ProtNLM"/>
    </source>
</evidence>
<proteinExistence type="predicted"/>
<dbReference type="RefSeq" id="WP_079420664.1">
    <property type="nucleotide sequence ID" value="NZ_MBTG01000062.1"/>
</dbReference>